<comment type="caution">
    <text evidence="1">The sequence shown here is derived from an EMBL/GenBank/DDBJ whole genome shotgun (WGS) entry which is preliminary data.</text>
</comment>
<dbReference type="EMBL" id="JAWLKB010000003">
    <property type="protein sequence ID" value="MDV6266619.1"/>
    <property type="molecule type" value="Genomic_DNA"/>
</dbReference>
<sequence>MPLGPDQPIREDEVKLFAVHIPHLPIDAELDLHSQVFTTVAAEEFD</sequence>
<accession>A0ABU4BR95</accession>
<protein>
    <submittedName>
        <fullName evidence="1">Uncharacterized protein</fullName>
    </submittedName>
</protein>
<reference evidence="1 2" key="1">
    <citation type="submission" date="2023-10" db="EMBL/GenBank/DDBJ databases">
        <title>Development of a sustainable strategy for remediation of hydrocarbon-contaminated territories based on the waste exchange concept.</title>
        <authorList>
            <person name="Krivoruchko A."/>
        </authorList>
    </citation>
    <scope>NUCLEOTIDE SEQUENCE [LARGE SCALE GENOMIC DNA]</scope>
    <source>
        <strain evidence="1 2">IEGM 1203</strain>
    </source>
</reference>
<evidence type="ECO:0000313" key="2">
    <source>
        <dbReference type="Proteomes" id="UP001185927"/>
    </source>
</evidence>
<keyword evidence="2" id="KW-1185">Reference proteome</keyword>
<name>A0ABU4BR95_RHOGO</name>
<organism evidence="1 2">
    <name type="scientific">Rhodococcus globerulus</name>
    <dbReference type="NCBI Taxonomy" id="33008"/>
    <lineage>
        <taxon>Bacteria</taxon>
        <taxon>Bacillati</taxon>
        <taxon>Actinomycetota</taxon>
        <taxon>Actinomycetes</taxon>
        <taxon>Mycobacteriales</taxon>
        <taxon>Nocardiaceae</taxon>
        <taxon>Rhodococcus</taxon>
    </lineage>
</organism>
<evidence type="ECO:0000313" key="1">
    <source>
        <dbReference type="EMBL" id="MDV6266619.1"/>
    </source>
</evidence>
<gene>
    <name evidence="1" type="ORF">R3Q16_08390</name>
</gene>
<dbReference type="Proteomes" id="UP001185927">
    <property type="component" value="Unassembled WGS sequence"/>
</dbReference>
<proteinExistence type="predicted"/>
<dbReference type="RefSeq" id="WP_162487717.1">
    <property type="nucleotide sequence ID" value="NZ_CP180408.1"/>
</dbReference>